<evidence type="ECO:0000256" key="5">
    <source>
        <dbReference type="ARBA" id="ARBA00022840"/>
    </source>
</evidence>
<reference evidence="11 12" key="1">
    <citation type="submission" date="2016-11" db="EMBL/GenBank/DDBJ databases">
        <authorList>
            <person name="Jaros S."/>
            <person name="Januszkiewicz K."/>
            <person name="Wedrychowicz H."/>
        </authorList>
    </citation>
    <scope>NUCLEOTIDE SEQUENCE [LARGE SCALE GENOMIC DNA]</scope>
    <source>
        <strain evidence="11 12">DSM 43832</strain>
    </source>
</reference>
<evidence type="ECO:0000256" key="3">
    <source>
        <dbReference type="ARBA" id="ARBA00022475"/>
    </source>
</evidence>
<evidence type="ECO:0000256" key="1">
    <source>
        <dbReference type="ARBA" id="ARBA00004202"/>
    </source>
</evidence>
<dbReference type="SUPFAM" id="SSF52540">
    <property type="entry name" value="P-loop containing nucleoside triphosphate hydrolases"/>
    <property type="match status" value="1"/>
</dbReference>
<keyword evidence="7" id="KW-0472">Membrane</keyword>
<keyword evidence="5 11" id="KW-0067">ATP-binding</keyword>
<dbReference type="GO" id="GO:0005886">
    <property type="term" value="C:plasma membrane"/>
    <property type="evidence" value="ECO:0007669"/>
    <property type="project" value="UniProtKB-SubCell"/>
</dbReference>
<dbReference type="GO" id="GO:0016887">
    <property type="term" value="F:ATP hydrolysis activity"/>
    <property type="evidence" value="ECO:0007669"/>
    <property type="project" value="InterPro"/>
</dbReference>
<dbReference type="Pfam" id="PF00005">
    <property type="entry name" value="ABC_tran"/>
    <property type="match status" value="1"/>
</dbReference>
<keyword evidence="6" id="KW-1278">Translocase</keyword>
<dbReference type="InterPro" id="IPR050763">
    <property type="entry name" value="ABC_transporter_ATP-binding"/>
</dbReference>
<dbReference type="InterPro" id="IPR025302">
    <property type="entry name" value="DrrA1/2-like_C"/>
</dbReference>
<organism evidence="11 12">
    <name type="scientific">Pseudonocardia thermophila</name>
    <dbReference type="NCBI Taxonomy" id="1848"/>
    <lineage>
        <taxon>Bacteria</taxon>
        <taxon>Bacillati</taxon>
        <taxon>Actinomycetota</taxon>
        <taxon>Actinomycetes</taxon>
        <taxon>Pseudonocardiales</taxon>
        <taxon>Pseudonocardiaceae</taxon>
        <taxon>Pseudonocardia</taxon>
    </lineage>
</organism>
<protein>
    <submittedName>
        <fullName evidence="11">ABC-2 type transport system ATP-binding protein</fullName>
    </submittedName>
</protein>
<dbReference type="Proteomes" id="UP000184363">
    <property type="component" value="Unassembled WGS sequence"/>
</dbReference>
<dbReference type="STRING" id="1848.SAMN05443637_12029"/>
<dbReference type="EMBL" id="FRAP01000020">
    <property type="protein sequence ID" value="SHL17903.1"/>
    <property type="molecule type" value="Genomic_DNA"/>
</dbReference>
<keyword evidence="2" id="KW-0813">Transport</keyword>
<comment type="similarity">
    <text evidence="9">Belongs to the ABC transporter superfamily. Drug exporter-1 (DrugE1) (TC 3.A.1.105) family.</text>
</comment>
<evidence type="ECO:0000313" key="11">
    <source>
        <dbReference type="EMBL" id="SHL17903.1"/>
    </source>
</evidence>
<accession>A0A1M6YIE6</accession>
<comment type="subcellular location">
    <subcellularLocation>
        <location evidence="1">Cell membrane</location>
        <topology evidence="1">Peripheral membrane protein</topology>
    </subcellularLocation>
</comment>
<dbReference type="PANTHER" id="PTHR42711:SF19">
    <property type="entry name" value="DOXORUBICIN RESISTANCE ATP-BINDING PROTEIN DRRA"/>
    <property type="match status" value="1"/>
</dbReference>
<evidence type="ECO:0000256" key="6">
    <source>
        <dbReference type="ARBA" id="ARBA00022967"/>
    </source>
</evidence>
<evidence type="ECO:0000256" key="2">
    <source>
        <dbReference type="ARBA" id="ARBA00022448"/>
    </source>
</evidence>
<dbReference type="GO" id="GO:0043215">
    <property type="term" value="P:daunorubicin transport"/>
    <property type="evidence" value="ECO:0007669"/>
    <property type="project" value="InterPro"/>
</dbReference>
<dbReference type="InterPro" id="IPR003439">
    <property type="entry name" value="ABC_transporter-like_ATP-bd"/>
</dbReference>
<keyword evidence="4" id="KW-0547">Nucleotide-binding</keyword>
<dbReference type="GO" id="GO:0046677">
    <property type="term" value="P:response to antibiotic"/>
    <property type="evidence" value="ECO:0007669"/>
    <property type="project" value="UniProtKB-KW"/>
</dbReference>
<proteinExistence type="inferred from homology"/>
<dbReference type="InterPro" id="IPR003593">
    <property type="entry name" value="AAA+_ATPase"/>
</dbReference>
<dbReference type="Gene3D" id="3.40.50.300">
    <property type="entry name" value="P-loop containing nucleotide triphosphate hydrolases"/>
    <property type="match status" value="1"/>
</dbReference>
<sequence>MCMAYTLLMTYTIAVEGLQKSYGANPALTGVDLHVPKGSVHALLGPNGAGKSTTVKVLATLVAPDAGRVVVAGHDVTEEPAAVRRVISLTGQHAAVDEVLTGRENLVMMARLRHASRAEARAAADRLLARFDLLDAADRRVGTYSGGTARRLDIALSLVGEPQVLFLDEPTTGLDPRSRRDVWAAVEELAGSGVTVLLTTQYLEEADRLADRITVLAGGEVAAEGTADELKSRIGGETVQLVLPDAAALSAALTAVDGRARIDEAGLSLHVTTDGSAAAVRDLLALMAARDVPVERIAVHRPSLDDVFLALTGPRGVVAA</sequence>
<dbReference type="Pfam" id="PF13732">
    <property type="entry name" value="DrrA1-3_C"/>
    <property type="match status" value="1"/>
</dbReference>
<evidence type="ECO:0000256" key="9">
    <source>
        <dbReference type="ARBA" id="ARBA00049985"/>
    </source>
</evidence>
<dbReference type="GO" id="GO:1900753">
    <property type="term" value="P:doxorubicin transport"/>
    <property type="evidence" value="ECO:0007669"/>
    <property type="project" value="InterPro"/>
</dbReference>
<keyword evidence="12" id="KW-1185">Reference proteome</keyword>
<evidence type="ECO:0000313" key="12">
    <source>
        <dbReference type="Proteomes" id="UP000184363"/>
    </source>
</evidence>
<dbReference type="NCBIfam" id="TIGR01188">
    <property type="entry name" value="drrA"/>
    <property type="match status" value="1"/>
</dbReference>
<evidence type="ECO:0000256" key="4">
    <source>
        <dbReference type="ARBA" id="ARBA00022741"/>
    </source>
</evidence>
<evidence type="ECO:0000259" key="10">
    <source>
        <dbReference type="PROSITE" id="PS50893"/>
    </source>
</evidence>
<dbReference type="PANTHER" id="PTHR42711">
    <property type="entry name" value="ABC TRANSPORTER ATP-BINDING PROTEIN"/>
    <property type="match status" value="1"/>
</dbReference>
<dbReference type="AlphaFoldDB" id="A0A1M6YIE6"/>
<keyword evidence="3" id="KW-1003">Cell membrane</keyword>
<dbReference type="InterPro" id="IPR005894">
    <property type="entry name" value="DrrA"/>
</dbReference>
<dbReference type="InterPro" id="IPR027417">
    <property type="entry name" value="P-loop_NTPase"/>
</dbReference>
<dbReference type="PROSITE" id="PS50893">
    <property type="entry name" value="ABC_TRANSPORTER_2"/>
    <property type="match status" value="1"/>
</dbReference>
<dbReference type="GO" id="GO:0005524">
    <property type="term" value="F:ATP binding"/>
    <property type="evidence" value="ECO:0007669"/>
    <property type="project" value="UniProtKB-KW"/>
</dbReference>
<keyword evidence="8" id="KW-0046">Antibiotic resistance</keyword>
<evidence type="ECO:0000256" key="8">
    <source>
        <dbReference type="ARBA" id="ARBA00023251"/>
    </source>
</evidence>
<feature type="domain" description="ABC transporter" evidence="10">
    <location>
        <begin position="13"/>
        <end position="243"/>
    </location>
</feature>
<name>A0A1M6YIE6_PSETH</name>
<gene>
    <name evidence="11" type="ORF">SAMN05443637_12029</name>
</gene>
<dbReference type="SMART" id="SM00382">
    <property type="entry name" value="AAA"/>
    <property type="match status" value="1"/>
</dbReference>
<evidence type="ECO:0000256" key="7">
    <source>
        <dbReference type="ARBA" id="ARBA00023136"/>
    </source>
</evidence>